<dbReference type="EMBL" id="AP011532">
    <property type="protein sequence ID" value="BAI62237.1"/>
    <property type="molecule type" value="Genomic_DNA"/>
</dbReference>
<gene>
    <name evidence="1" type="ordered locus">MCP_2165</name>
</gene>
<dbReference type="InParanoid" id="D1Z0L5"/>
<reference evidence="2" key="3">
    <citation type="journal article" date="2011" name="PLoS ONE">
        <title>Genome sequence of a mesophilic hydrogenotrophic methanogen Methanocella paludicola, the first cultivated representative of the order Methanocellales.</title>
        <authorList>
            <person name="Sakai S."/>
            <person name="Takaki Y."/>
            <person name="Shimamura S."/>
            <person name="Sekine M."/>
            <person name="Tajima T."/>
            <person name="Kosugi H."/>
            <person name="Ichikawa N."/>
            <person name="Tasumi E."/>
            <person name="Hiraki A.T."/>
            <person name="Shimizu A."/>
            <person name="Kato Y."/>
            <person name="Nishiko R."/>
            <person name="Mori K."/>
            <person name="Fujita N."/>
            <person name="Imachi H."/>
            <person name="Takai K."/>
        </authorList>
    </citation>
    <scope>NUCLEOTIDE SEQUENCE [LARGE SCALE GENOMIC DNA]</scope>
    <source>
        <strain evidence="2">DSM 17711 / JCM 13418 / NBRC 101707 / SANAE</strain>
    </source>
</reference>
<evidence type="ECO:0000313" key="1">
    <source>
        <dbReference type="EMBL" id="BAI62237.1"/>
    </source>
</evidence>
<sequence length="75" mass="8708">MHNFESSPMYYPGASATKITLICLKVYIAQIGRRVSFLLQQLLPTNTLRPTLLYKKLFCIEKATPKINTYKYNCF</sequence>
<proteinExistence type="predicted"/>
<dbReference type="KEGG" id="mpd:MCP_2165"/>
<dbReference type="Proteomes" id="UP000001882">
    <property type="component" value="Chromosome"/>
</dbReference>
<evidence type="ECO:0000313" key="2">
    <source>
        <dbReference type="Proteomes" id="UP000001882"/>
    </source>
</evidence>
<reference evidence="1 2" key="2">
    <citation type="journal article" date="2008" name="Int. J. Syst. Evol. Microbiol.">
        <title>Methanocella paludicola gen. nov., sp. nov., a methane-producing archaeon, the first isolate of the lineage 'Rice Cluster I', and proposal of the new archaeal order Methanocellales ord. nov.</title>
        <authorList>
            <person name="Sakai S."/>
            <person name="Imachi H."/>
            <person name="Hanada S."/>
            <person name="Ohashi A."/>
            <person name="Harada H."/>
            <person name="Kamagata Y."/>
        </authorList>
    </citation>
    <scope>NUCLEOTIDE SEQUENCE [LARGE SCALE GENOMIC DNA]</scope>
    <source>
        <strain evidence="2">DSM 17711 / JCM 13418 / NBRC 101707 / SANAE</strain>
    </source>
</reference>
<keyword evidence="2" id="KW-1185">Reference proteome</keyword>
<dbReference type="AlphaFoldDB" id="D1Z0L5"/>
<organism evidence="1 2">
    <name type="scientific">Methanocella paludicola (strain DSM 17711 / JCM 13418 / NBRC 101707 / SANAE)</name>
    <dbReference type="NCBI Taxonomy" id="304371"/>
    <lineage>
        <taxon>Archaea</taxon>
        <taxon>Methanobacteriati</taxon>
        <taxon>Methanobacteriota</taxon>
        <taxon>Stenosarchaea group</taxon>
        <taxon>Methanomicrobia</taxon>
        <taxon>Methanocellales</taxon>
        <taxon>Methanocellaceae</taxon>
        <taxon>Methanocella</taxon>
    </lineage>
</organism>
<name>D1Z0L5_METPS</name>
<protein>
    <submittedName>
        <fullName evidence="1">Uncharacterized protein</fullName>
    </submittedName>
</protein>
<reference evidence="1 2" key="1">
    <citation type="journal article" date="2007" name="Appl. Environ. Microbiol.">
        <title>Isolation of key methanogens for global methane emission from rice paddy fields: a novel isolate affiliated with the clone cluster rice cluster I.</title>
        <authorList>
            <person name="Sakai S."/>
            <person name="Imachi H."/>
            <person name="Sekiguchi Y."/>
            <person name="Ohashi A."/>
            <person name="Harada H."/>
            <person name="Kamagata Y."/>
        </authorList>
    </citation>
    <scope>NUCLEOTIDE SEQUENCE [LARGE SCALE GENOMIC DNA]</scope>
    <source>
        <strain evidence="2">DSM 17711 / JCM 13418 / NBRC 101707 / SANAE</strain>
    </source>
</reference>
<accession>D1Z0L5</accession>